<dbReference type="HOGENOM" id="CLU_131496_3_2_5"/>
<dbReference type="Proteomes" id="UP000009044">
    <property type="component" value="Chromosome"/>
</dbReference>
<dbReference type="PANTHER" id="PTHR33336">
    <property type="entry name" value="QUINOL MONOOXYGENASE YGIN-RELATED"/>
    <property type="match status" value="1"/>
</dbReference>
<organism evidence="3 4">
    <name type="scientific">Komagataeibacter medellinensis (strain NBRC 3288 / BCRC 11682 / LMG 1693 / Kondo 51)</name>
    <name type="common">Gluconacetobacter medellinensis</name>
    <dbReference type="NCBI Taxonomy" id="634177"/>
    <lineage>
        <taxon>Bacteria</taxon>
        <taxon>Pseudomonadati</taxon>
        <taxon>Pseudomonadota</taxon>
        <taxon>Alphaproteobacteria</taxon>
        <taxon>Acetobacterales</taxon>
        <taxon>Acetobacteraceae</taxon>
        <taxon>Komagataeibacter</taxon>
    </lineage>
</organism>
<dbReference type="SUPFAM" id="SSF54909">
    <property type="entry name" value="Dimeric alpha+beta barrel"/>
    <property type="match status" value="1"/>
</dbReference>
<evidence type="ECO:0000256" key="1">
    <source>
        <dbReference type="SAM" id="MobiDB-lite"/>
    </source>
</evidence>
<dbReference type="GO" id="GO:0003824">
    <property type="term" value="F:catalytic activity"/>
    <property type="evidence" value="ECO:0007669"/>
    <property type="project" value="TreeGrafter"/>
</dbReference>
<dbReference type="AlphaFoldDB" id="G2I1S5"/>
<gene>
    <name evidence="3" type="ordered locus">GLX_24490</name>
</gene>
<dbReference type="PANTHER" id="PTHR33336:SF3">
    <property type="entry name" value="ABM DOMAIN-CONTAINING PROTEIN"/>
    <property type="match status" value="1"/>
</dbReference>
<dbReference type="STRING" id="634177.GLX_24490"/>
<dbReference type="PATRIC" id="fig|634177.7.peg.2737"/>
<dbReference type="InterPro" id="IPR050744">
    <property type="entry name" value="AI-2_Isomerase_LsrG"/>
</dbReference>
<dbReference type="Pfam" id="PF03992">
    <property type="entry name" value="ABM"/>
    <property type="match status" value="1"/>
</dbReference>
<feature type="region of interest" description="Disordered" evidence="1">
    <location>
        <begin position="1"/>
        <end position="20"/>
    </location>
</feature>
<sequence>MPCGQYVPATQHKPKDSPAMTTSPLTIVAEFRIAAEHRAHFLELCAYDSAHSVADEAGCQRFEAVSPSDDPQTIILLEVYDDEAAFEAHLATPHFKVFETGVKELGAELVSLRKAARMAPVA</sequence>
<name>G2I1S5_KOMMN</name>
<dbReference type="PROSITE" id="PS51725">
    <property type="entry name" value="ABM"/>
    <property type="match status" value="1"/>
</dbReference>
<dbReference type="EMBL" id="AP012159">
    <property type="protein sequence ID" value="BAK84861.1"/>
    <property type="molecule type" value="Genomic_DNA"/>
</dbReference>
<dbReference type="eggNOG" id="COG1359">
    <property type="taxonomic scope" value="Bacteria"/>
</dbReference>
<dbReference type="InterPro" id="IPR007138">
    <property type="entry name" value="ABM_dom"/>
</dbReference>
<reference evidence="4" key="1">
    <citation type="journal article" date="2011" name="J. Bacteriol.">
        <title>Complete genome sequence of NBRC 3288, a unique cellulose-nonproducing strain of Gluconacetobacter xylinus isolated from vinegar.</title>
        <authorList>
            <person name="Ogino H."/>
            <person name="Azuma Y."/>
            <person name="Hosoyama A."/>
            <person name="Nakazawa H."/>
            <person name="Matsutani M."/>
            <person name="Hasegawa A."/>
            <person name="Otsuyama K."/>
            <person name="Matsushita K."/>
            <person name="Fujita N."/>
            <person name="Shirai M."/>
        </authorList>
    </citation>
    <scope>NUCLEOTIDE SEQUENCE [LARGE SCALE GENOMIC DNA]</scope>
    <source>
        <strain evidence="4">NBRC 3288 / BCRC 11682 / LMG 1693</strain>
    </source>
</reference>
<dbReference type="InterPro" id="IPR011008">
    <property type="entry name" value="Dimeric_a/b-barrel"/>
</dbReference>
<evidence type="ECO:0000259" key="2">
    <source>
        <dbReference type="PROSITE" id="PS51725"/>
    </source>
</evidence>
<dbReference type="KEGG" id="gxy:GLX_24490"/>
<proteinExistence type="predicted"/>
<evidence type="ECO:0000313" key="4">
    <source>
        <dbReference type="Proteomes" id="UP000009044"/>
    </source>
</evidence>
<dbReference type="Gene3D" id="3.30.70.100">
    <property type="match status" value="1"/>
</dbReference>
<feature type="domain" description="ABM" evidence="2">
    <location>
        <begin position="25"/>
        <end position="114"/>
    </location>
</feature>
<evidence type="ECO:0000313" key="3">
    <source>
        <dbReference type="EMBL" id="BAK84861.1"/>
    </source>
</evidence>
<protein>
    <recommendedName>
        <fullName evidence="2">ABM domain-containing protein</fullName>
    </recommendedName>
</protein>
<accession>G2I1S5</accession>